<dbReference type="Gene3D" id="3.40.190.290">
    <property type="match status" value="1"/>
</dbReference>
<dbReference type="CDD" id="cd05466">
    <property type="entry name" value="PBP2_LTTR_substrate"/>
    <property type="match status" value="1"/>
</dbReference>
<organism evidence="6 7">
    <name type="scientific">Paramicrobacterium chengjingii</name>
    <dbReference type="NCBI Taxonomy" id="2769067"/>
    <lineage>
        <taxon>Bacteria</taxon>
        <taxon>Bacillati</taxon>
        <taxon>Actinomycetota</taxon>
        <taxon>Actinomycetes</taxon>
        <taxon>Micrococcales</taxon>
        <taxon>Microbacteriaceae</taxon>
        <taxon>Paramicrobacterium</taxon>
    </lineage>
</organism>
<dbReference type="InterPro" id="IPR000847">
    <property type="entry name" value="LysR_HTH_N"/>
</dbReference>
<dbReference type="EMBL" id="CP061169">
    <property type="protein sequence ID" value="QPZ38368.1"/>
    <property type="molecule type" value="Genomic_DNA"/>
</dbReference>
<evidence type="ECO:0000256" key="2">
    <source>
        <dbReference type="ARBA" id="ARBA00023015"/>
    </source>
</evidence>
<sequence>MSSPSAASAGLSIPQLEALIAIVDYGSYTAAADVLRISQPALSRRVQSLEKALGVQLFTTTGRVMSLTETGRTILGPARRALRETSTLESLAASNRTLASGFLRVTGLPSLMATVVPDHVGRFHRRFPGVRLDVLGAQSTDDLIDSVRLARADLAFGAIEGLPSDLEIVPLHDQEFSAVVAAQSEGGNVVTADFLRSRTLVTLPQGTSIRALTDEVYRSQRVTPPHIITTTQRDALVRLAIAANGITIVPDVLAQAALVSSGRIVDFERPVLRSIGLVHERDALRSPLVRHFIATVTTSDAELPTPLR</sequence>
<evidence type="ECO:0000259" key="5">
    <source>
        <dbReference type="PROSITE" id="PS50931"/>
    </source>
</evidence>
<keyword evidence="2" id="KW-0805">Transcription regulation</keyword>
<dbReference type="Pfam" id="PF03466">
    <property type="entry name" value="LysR_substrate"/>
    <property type="match status" value="1"/>
</dbReference>
<protein>
    <submittedName>
        <fullName evidence="6">LysR family transcriptional regulator</fullName>
    </submittedName>
</protein>
<dbReference type="PANTHER" id="PTHR30419">
    <property type="entry name" value="HTH-TYPE TRANSCRIPTIONAL REGULATOR YBHD"/>
    <property type="match status" value="1"/>
</dbReference>
<evidence type="ECO:0000256" key="3">
    <source>
        <dbReference type="ARBA" id="ARBA00023125"/>
    </source>
</evidence>
<evidence type="ECO:0000256" key="4">
    <source>
        <dbReference type="ARBA" id="ARBA00023163"/>
    </source>
</evidence>
<dbReference type="PROSITE" id="PS50931">
    <property type="entry name" value="HTH_LYSR"/>
    <property type="match status" value="1"/>
</dbReference>
<dbReference type="Pfam" id="PF00126">
    <property type="entry name" value="HTH_1"/>
    <property type="match status" value="1"/>
</dbReference>
<dbReference type="Proteomes" id="UP000662814">
    <property type="component" value="Chromosome"/>
</dbReference>
<dbReference type="SUPFAM" id="SSF46785">
    <property type="entry name" value="Winged helix' DNA-binding domain"/>
    <property type="match status" value="1"/>
</dbReference>
<accession>A0ABX6YHV1</accession>
<gene>
    <name evidence="6" type="ORF">HCR76_16540</name>
</gene>
<feature type="domain" description="HTH lysR-type" evidence="5">
    <location>
        <begin position="11"/>
        <end position="68"/>
    </location>
</feature>
<comment type="similarity">
    <text evidence="1">Belongs to the LysR transcriptional regulatory family.</text>
</comment>
<evidence type="ECO:0000313" key="7">
    <source>
        <dbReference type="Proteomes" id="UP000662814"/>
    </source>
</evidence>
<dbReference type="SUPFAM" id="SSF53850">
    <property type="entry name" value="Periplasmic binding protein-like II"/>
    <property type="match status" value="1"/>
</dbReference>
<name>A0ABX6YHV1_9MICO</name>
<dbReference type="PRINTS" id="PR00039">
    <property type="entry name" value="HTHLYSR"/>
</dbReference>
<keyword evidence="4" id="KW-0804">Transcription</keyword>
<keyword evidence="3" id="KW-0238">DNA-binding</keyword>
<evidence type="ECO:0000256" key="1">
    <source>
        <dbReference type="ARBA" id="ARBA00009437"/>
    </source>
</evidence>
<dbReference type="RefSeq" id="WP_166986681.1">
    <property type="nucleotide sequence ID" value="NZ_CP061169.1"/>
</dbReference>
<dbReference type="InterPro" id="IPR005119">
    <property type="entry name" value="LysR_subst-bd"/>
</dbReference>
<reference evidence="6 7" key="1">
    <citation type="submission" date="2020-12" db="EMBL/GenBank/DDBJ databases">
        <title>Microbacterium sp. HY060.</title>
        <authorList>
            <person name="Zhou J."/>
        </authorList>
    </citation>
    <scope>NUCLEOTIDE SEQUENCE [LARGE SCALE GENOMIC DNA]</scope>
    <source>
        <strain evidence="6 7">HY60</strain>
    </source>
</reference>
<proteinExistence type="inferred from homology"/>
<dbReference type="InterPro" id="IPR036388">
    <property type="entry name" value="WH-like_DNA-bd_sf"/>
</dbReference>
<dbReference type="InterPro" id="IPR050950">
    <property type="entry name" value="HTH-type_LysR_regulators"/>
</dbReference>
<dbReference type="Gene3D" id="1.10.10.10">
    <property type="entry name" value="Winged helix-like DNA-binding domain superfamily/Winged helix DNA-binding domain"/>
    <property type="match status" value="1"/>
</dbReference>
<dbReference type="InterPro" id="IPR036390">
    <property type="entry name" value="WH_DNA-bd_sf"/>
</dbReference>
<evidence type="ECO:0000313" key="6">
    <source>
        <dbReference type="EMBL" id="QPZ38368.1"/>
    </source>
</evidence>
<keyword evidence="7" id="KW-1185">Reference proteome</keyword>